<dbReference type="RefSeq" id="XP_013239591.1">
    <property type="nucleotide sequence ID" value="XM_013384137.1"/>
</dbReference>
<dbReference type="AlphaFoldDB" id="A0A098VW59"/>
<dbReference type="OrthoDB" id="3182339at2759"/>
<organism evidence="1 2">
    <name type="scientific">Mitosporidium daphniae</name>
    <dbReference type="NCBI Taxonomy" id="1485682"/>
    <lineage>
        <taxon>Eukaryota</taxon>
        <taxon>Fungi</taxon>
        <taxon>Fungi incertae sedis</taxon>
        <taxon>Microsporidia</taxon>
        <taxon>Mitosporidium</taxon>
    </lineage>
</organism>
<sequence>MAFILETRTTQLFDVGALLKTHSKSMVAHEILDSKKYNCVVYYDEKENVIVYQTETGRIGWDLPVEGQFLFLKTKYGLKNDKILLYLDQAHCFGTNVDVNNPFAVCVVTFSTLVYTKSFYQALLRARKLLNGISTVNQYTQPKKYPRHQIKMFVYSMLQYEKAISSMLSQRDRKNYD</sequence>
<protein>
    <submittedName>
        <fullName evidence="1">Uncharacterized protein</fullName>
    </submittedName>
</protein>
<evidence type="ECO:0000313" key="2">
    <source>
        <dbReference type="Proteomes" id="UP000029725"/>
    </source>
</evidence>
<keyword evidence="2" id="KW-1185">Reference proteome</keyword>
<dbReference type="VEuPathDB" id="MicrosporidiaDB:DI09_109p40"/>
<dbReference type="GeneID" id="25257961"/>
<reference evidence="1 2" key="1">
    <citation type="submission" date="2014-04" db="EMBL/GenBank/DDBJ databases">
        <title>A new species of microsporidia sheds light on the evolution of extreme parasitism.</title>
        <authorList>
            <person name="Haag K.L."/>
            <person name="James T.Y."/>
            <person name="Larsson R."/>
            <person name="Schaer T.M."/>
            <person name="Refardt D."/>
            <person name="Pombert J.-F."/>
            <person name="Ebert D."/>
        </authorList>
    </citation>
    <scope>NUCLEOTIDE SEQUENCE [LARGE SCALE GENOMIC DNA]</scope>
    <source>
        <strain evidence="1 2">UGP3</strain>
        <tissue evidence="1">Spores</tissue>
    </source>
</reference>
<dbReference type="EMBL" id="JMKJ01000010">
    <property type="protein sequence ID" value="KGG53155.1"/>
    <property type="molecule type" value="Genomic_DNA"/>
</dbReference>
<dbReference type="Proteomes" id="UP000029725">
    <property type="component" value="Unassembled WGS sequence"/>
</dbReference>
<evidence type="ECO:0000313" key="1">
    <source>
        <dbReference type="EMBL" id="KGG53155.1"/>
    </source>
</evidence>
<comment type="caution">
    <text evidence="1">The sequence shown here is derived from an EMBL/GenBank/DDBJ whole genome shotgun (WGS) entry which is preliminary data.</text>
</comment>
<accession>A0A098VW59</accession>
<gene>
    <name evidence="1" type="ORF">DI09_109p40</name>
</gene>
<proteinExistence type="predicted"/>
<name>A0A098VW59_9MICR</name>
<dbReference type="HOGENOM" id="CLU_1518233_0_0_1"/>